<dbReference type="Gene3D" id="3.40.630.30">
    <property type="match status" value="1"/>
</dbReference>
<feature type="binding site" evidence="4">
    <location>
        <begin position="54"/>
        <end position="56"/>
    </location>
    <ligand>
        <name>acetyl-CoA</name>
        <dbReference type="ChEBI" id="CHEBI:57288"/>
        <label>1</label>
    </ligand>
</feature>
<dbReference type="CDD" id="cd04301">
    <property type="entry name" value="NAT_SF"/>
    <property type="match status" value="1"/>
</dbReference>
<dbReference type="RefSeq" id="WP_084036546.1">
    <property type="nucleotide sequence ID" value="NZ_CP066007.1"/>
</dbReference>
<sequence>MDILSRAFEVDGVEPLSEQFVRGLTENMGHTHHKIEENGQVVALFATDGSTAELVVDPAFRRRGLGSRLYEKVGKPPVWAHGDLPAARAFSQHFGLVATRILLVMGRDGYEPQPATLPAGFRIVTAAEECEDEQWVRVNNEAFSWHPEQGGWNVDKLREARATSWYDPTGVFFLYEGDHLAGFHWTKRVDGVGEVYVIGLGDGYRGRGLGRPLLTAGLNAMAEDKRIILYVEGDNDAAVGMYSALGFTEEERHVVYEVPAGDK</sequence>
<name>A0A7T4EH54_9CORY</name>
<dbReference type="GO" id="GO:0008999">
    <property type="term" value="F:protein-N-terminal-alanine acetyltransferase activity"/>
    <property type="evidence" value="ECO:0007669"/>
    <property type="project" value="TreeGrafter"/>
</dbReference>
<keyword evidence="3 4" id="KW-0012">Acyltransferase</keyword>
<dbReference type="GeneID" id="92760894"/>
<feature type="binding site" evidence="4">
    <location>
        <position position="148"/>
    </location>
    <ligand>
        <name>1D-myo-inositol 2-(L-cysteinylamino)-2-deoxy-alpha-D-glucopyranoside</name>
        <dbReference type="ChEBI" id="CHEBI:58887"/>
    </ligand>
</feature>
<evidence type="ECO:0000259" key="5">
    <source>
        <dbReference type="PROSITE" id="PS51186"/>
    </source>
</evidence>
<dbReference type="OrthoDB" id="3208058at2"/>
<comment type="caution">
    <text evidence="4">Lacks conserved residue(s) required for the propagation of feature annotation.</text>
</comment>
<dbReference type="HAMAP" id="MF_01698">
    <property type="entry name" value="MshD"/>
    <property type="match status" value="1"/>
</dbReference>
<evidence type="ECO:0000313" key="7">
    <source>
        <dbReference type="Proteomes" id="UP000596145"/>
    </source>
</evidence>
<protein>
    <recommendedName>
        <fullName evidence="4">Mycothiol acetyltransferase</fullName>
        <shortName evidence="4">MSH acetyltransferase</shortName>
        <ecNumber evidence="4">2.3.1.189</ecNumber>
    </recommendedName>
    <alternativeName>
        <fullName evidence="4">Mycothiol synthase</fullName>
    </alternativeName>
</protein>
<evidence type="ECO:0000313" key="6">
    <source>
        <dbReference type="EMBL" id="QQB47278.1"/>
    </source>
</evidence>
<evidence type="ECO:0000256" key="4">
    <source>
        <dbReference type="HAMAP-Rule" id="MF_01698"/>
    </source>
</evidence>
<comment type="similarity">
    <text evidence="4">Belongs to the acetyltransferase family. MshD subfamily.</text>
</comment>
<organism evidence="6 7">
    <name type="scientific">Corynebacterium glucuronolyticum</name>
    <dbReference type="NCBI Taxonomy" id="39791"/>
    <lineage>
        <taxon>Bacteria</taxon>
        <taxon>Bacillati</taxon>
        <taxon>Actinomycetota</taxon>
        <taxon>Actinomycetes</taxon>
        <taxon>Mycobacteriales</taxon>
        <taxon>Corynebacteriaceae</taxon>
        <taxon>Corynebacterium</taxon>
    </lineage>
</organism>
<evidence type="ECO:0000256" key="1">
    <source>
        <dbReference type="ARBA" id="ARBA00022679"/>
    </source>
</evidence>
<feature type="binding site" evidence="4">
    <location>
        <position position="230"/>
    </location>
    <ligand>
        <name>1D-myo-inositol 2-(L-cysteinylamino)-2-deoxy-alpha-D-glucopyranoside</name>
        <dbReference type="ChEBI" id="CHEBI:58887"/>
    </ligand>
</feature>
<feature type="binding site" evidence="4">
    <location>
        <position position="194"/>
    </location>
    <ligand>
        <name>1D-myo-inositol 2-(L-cysteinylamino)-2-deoxy-alpha-D-glucopyranoside</name>
        <dbReference type="ChEBI" id="CHEBI:58887"/>
    </ligand>
</feature>
<feature type="binding site" evidence="4">
    <location>
        <position position="187"/>
    </location>
    <ligand>
        <name>1D-myo-inositol 2-(L-cysteinylamino)-2-deoxy-alpha-D-glucopyranoside</name>
        <dbReference type="ChEBI" id="CHEBI:58887"/>
    </ligand>
</feature>
<feature type="binding site" evidence="4">
    <location>
        <begin position="62"/>
        <end position="67"/>
    </location>
    <ligand>
        <name>acetyl-CoA</name>
        <dbReference type="ChEBI" id="CHEBI:57288"/>
        <label>1</label>
    </ligand>
</feature>
<feature type="binding site" evidence="4">
    <location>
        <position position="18"/>
    </location>
    <ligand>
        <name>1D-myo-inositol 2-(L-cysteinylamino)-2-deoxy-alpha-D-glucopyranoside</name>
        <dbReference type="ChEBI" id="CHEBI:58887"/>
    </ligand>
</feature>
<dbReference type="AlphaFoldDB" id="A0A7T4EH54"/>
<dbReference type="GO" id="GO:0035447">
    <property type="term" value="F:mycothiol synthase activity"/>
    <property type="evidence" value="ECO:0007669"/>
    <property type="project" value="UniProtKB-UniRule"/>
</dbReference>
<evidence type="ECO:0000256" key="3">
    <source>
        <dbReference type="ARBA" id="ARBA00023315"/>
    </source>
</evidence>
<dbReference type="InterPro" id="IPR050276">
    <property type="entry name" value="MshD_Acetyltransferase"/>
</dbReference>
<dbReference type="InterPro" id="IPR000182">
    <property type="entry name" value="GNAT_dom"/>
</dbReference>
<proteinExistence type="inferred from homology"/>
<dbReference type="Proteomes" id="UP000596145">
    <property type="component" value="Chromosome"/>
</dbReference>
<feature type="binding site" evidence="4">
    <location>
        <begin position="198"/>
        <end position="200"/>
    </location>
    <ligand>
        <name>acetyl-CoA</name>
        <dbReference type="ChEBI" id="CHEBI:57288"/>
        <label>2</label>
    </ligand>
</feature>
<dbReference type="EC" id="2.3.1.189" evidence="4"/>
<dbReference type="InterPro" id="IPR017813">
    <property type="entry name" value="Mycothiol_AcTrfase"/>
</dbReference>
<dbReference type="NCBIfam" id="TIGR03448">
    <property type="entry name" value="mycothiol_MshD"/>
    <property type="match status" value="1"/>
</dbReference>
<evidence type="ECO:0000256" key="2">
    <source>
        <dbReference type="ARBA" id="ARBA00022737"/>
    </source>
</evidence>
<dbReference type="InterPro" id="IPR016181">
    <property type="entry name" value="Acyl_CoA_acyltransferase"/>
</dbReference>
<dbReference type="Pfam" id="PF00583">
    <property type="entry name" value="Acetyltransf_1"/>
    <property type="match status" value="1"/>
</dbReference>
<feature type="binding site" evidence="4">
    <location>
        <begin position="205"/>
        <end position="211"/>
    </location>
    <ligand>
        <name>acetyl-CoA</name>
        <dbReference type="ChEBI" id="CHEBI:57288"/>
        <label>2</label>
    </ligand>
</feature>
<comment type="function">
    <text evidence="4">Catalyzes the transfer of acetyl from acetyl-CoA to desacetylmycothiol (Cys-GlcN-Ins) to form mycothiol.</text>
</comment>
<dbReference type="PANTHER" id="PTHR43617">
    <property type="entry name" value="L-AMINO ACID N-ACETYLTRANSFERASE"/>
    <property type="match status" value="1"/>
</dbReference>
<dbReference type="EMBL" id="CP066007">
    <property type="protein sequence ID" value="QQB47278.1"/>
    <property type="molecule type" value="Genomic_DNA"/>
</dbReference>
<dbReference type="PANTHER" id="PTHR43617:SF31">
    <property type="entry name" value="MYCOTHIOL ACETYLTRANSFERASE"/>
    <property type="match status" value="1"/>
</dbReference>
<dbReference type="PIRSF" id="PIRSF021524">
    <property type="entry name" value="MSH_acetyltransferase"/>
    <property type="match status" value="1"/>
</dbReference>
<reference evidence="6 7" key="1">
    <citation type="submission" date="2020-12" db="EMBL/GenBank/DDBJ databases">
        <title>FDA dAtabase for Regulatory Grade micrObial Sequences (FDA-ARGOS): Supporting development and validation of Infectious Disease Dx tests.</title>
        <authorList>
            <person name="Sproer C."/>
            <person name="Gronow S."/>
            <person name="Severitt S."/>
            <person name="Schroder I."/>
            <person name="Tallon L."/>
            <person name="Sadzewicz L."/>
            <person name="Zhao X."/>
            <person name="Boylan J."/>
            <person name="Ott S."/>
            <person name="Bowen H."/>
            <person name="Vavikolanu K."/>
            <person name="Mehta A."/>
            <person name="Aluvathingal J."/>
            <person name="Nadendla S."/>
            <person name="Lowell S."/>
            <person name="Myers T."/>
            <person name="Yan Y."/>
            <person name="Sichtig H."/>
        </authorList>
    </citation>
    <scope>NUCLEOTIDE SEQUENCE [LARGE SCALE GENOMIC DNA]</scope>
    <source>
        <strain evidence="6 7">FDAARGOS_1053</strain>
    </source>
</reference>
<dbReference type="PROSITE" id="PS51186">
    <property type="entry name" value="GNAT"/>
    <property type="match status" value="1"/>
</dbReference>
<gene>
    <name evidence="4 6" type="primary">mshD</name>
    <name evidence="6" type="ORF">I6I10_05085</name>
</gene>
<dbReference type="GO" id="GO:0010125">
    <property type="term" value="P:mycothiol biosynthetic process"/>
    <property type="evidence" value="ECO:0007669"/>
    <property type="project" value="UniProtKB-UniRule"/>
</dbReference>
<comment type="catalytic activity">
    <reaction evidence="4">
        <text>1D-myo-inositol 2-(L-cysteinylamino)-2-deoxy-alpha-D-glucopyranoside + acetyl-CoA = mycothiol + CoA + H(+)</text>
        <dbReference type="Rhea" id="RHEA:26172"/>
        <dbReference type="ChEBI" id="CHEBI:15378"/>
        <dbReference type="ChEBI" id="CHEBI:16768"/>
        <dbReference type="ChEBI" id="CHEBI:57287"/>
        <dbReference type="ChEBI" id="CHEBI:57288"/>
        <dbReference type="ChEBI" id="CHEBI:58887"/>
        <dbReference type="EC" id="2.3.1.189"/>
    </reaction>
</comment>
<feature type="domain" description="N-acetyltransferase" evidence="5">
    <location>
        <begin position="122"/>
        <end position="263"/>
    </location>
</feature>
<comment type="subunit">
    <text evidence="4">Monomer.</text>
</comment>
<accession>A0A7T4EH54</accession>
<keyword evidence="2 4" id="KW-0677">Repeat</keyword>
<dbReference type="SUPFAM" id="SSF55729">
    <property type="entry name" value="Acyl-CoA N-acyltransferases (Nat)"/>
    <property type="match status" value="2"/>
</dbReference>
<keyword evidence="1 4" id="KW-0808">Transferase</keyword>